<sequence length="222" mass="25578">MSFTKKPIIFLGPSLSIEKAKKILDADYRKPAKKGDILQLVFKETSIVGLIDGFFLQDYPPTPIEVYNLLKKKGTTVYGSSSLGALRAVELSKFGMIGVGKIFNLFRKGIIDSDDEVAVTFTDYSNFKSEALIDIRYNLFLAHKSKVIDKEAKRIILRISKQTYFPYRTYDDILDKCKTKHPEIRSQVEQFREYLKTNRRSLKEEDAVLLLKRIKKHIESIN</sequence>
<dbReference type="OrthoDB" id="61834at2157"/>
<dbReference type="Pfam" id="PF07812">
    <property type="entry name" value="TfuA"/>
    <property type="match status" value="1"/>
</dbReference>
<proteinExistence type="predicted"/>
<organism evidence="2 3">
    <name type="scientific">Candidatus Nitrosocosmicus franklandianus</name>
    <dbReference type="NCBI Taxonomy" id="1798806"/>
    <lineage>
        <taxon>Archaea</taxon>
        <taxon>Nitrososphaerota</taxon>
        <taxon>Nitrososphaeria</taxon>
        <taxon>Nitrososphaerales</taxon>
        <taxon>Nitrososphaeraceae</taxon>
        <taxon>Candidatus Nitrosocosmicus</taxon>
    </lineage>
</organism>
<gene>
    <name evidence="2" type="ORF">NFRAN_2336</name>
</gene>
<dbReference type="Proteomes" id="UP000294299">
    <property type="component" value="Chromosome NFRAN"/>
</dbReference>
<dbReference type="AlphaFoldDB" id="A0A484IID4"/>
<evidence type="ECO:0000259" key="1">
    <source>
        <dbReference type="Pfam" id="PF07812"/>
    </source>
</evidence>
<dbReference type="EMBL" id="LR216287">
    <property type="protein sequence ID" value="VFJ14658.1"/>
    <property type="molecule type" value="Genomic_DNA"/>
</dbReference>
<dbReference type="GeneID" id="39421556"/>
<dbReference type="RefSeq" id="WP_134484801.1">
    <property type="nucleotide sequence ID" value="NZ_LR216287.1"/>
</dbReference>
<dbReference type="InterPro" id="IPR012924">
    <property type="entry name" value="TfuA_core"/>
</dbReference>
<feature type="domain" description="TfuA-like core" evidence="1">
    <location>
        <begin position="52"/>
        <end position="169"/>
    </location>
</feature>
<evidence type="ECO:0000313" key="2">
    <source>
        <dbReference type="EMBL" id="VFJ14658.1"/>
    </source>
</evidence>
<protein>
    <submittedName>
        <fullName evidence="2">TfuA-like protein</fullName>
    </submittedName>
</protein>
<dbReference type="KEGG" id="nfn:NFRAN_2336"/>
<keyword evidence="3" id="KW-1185">Reference proteome</keyword>
<name>A0A484IID4_9ARCH</name>
<reference evidence="2 3" key="1">
    <citation type="submission" date="2019-02" db="EMBL/GenBank/DDBJ databases">
        <authorList>
            <person name="Lehtovirta-Morley E L."/>
        </authorList>
    </citation>
    <scope>NUCLEOTIDE SEQUENCE [LARGE SCALE GENOMIC DNA]</scope>
    <source>
        <strain evidence="2">NFRAN1</strain>
    </source>
</reference>
<accession>A0A484IID4</accession>
<evidence type="ECO:0000313" key="3">
    <source>
        <dbReference type="Proteomes" id="UP000294299"/>
    </source>
</evidence>